<dbReference type="Gene3D" id="3.40.50.1820">
    <property type="entry name" value="alpha/beta hydrolase"/>
    <property type="match status" value="1"/>
</dbReference>
<evidence type="ECO:0000256" key="2">
    <source>
        <dbReference type="ARBA" id="ARBA00022670"/>
    </source>
</evidence>
<dbReference type="OrthoDB" id="108903at2"/>
<accession>A0A1M7J159</accession>
<organism evidence="5 6">
    <name type="scientific">Anaerosporobacter mobilis DSM 15930</name>
    <dbReference type="NCBI Taxonomy" id="1120996"/>
    <lineage>
        <taxon>Bacteria</taxon>
        <taxon>Bacillati</taxon>
        <taxon>Bacillota</taxon>
        <taxon>Clostridia</taxon>
        <taxon>Lachnospirales</taxon>
        <taxon>Lachnospiraceae</taxon>
        <taxon>Anaerosporobacter</taxon>
    </lineage>
</organism>
<protein>
    <submittedName>
        <fullName evidence="5">Dipeptidyl aminopeptidase/acylaminoacyl peptidase</fullName>
    </submittedName>
</protein>
<dbReference type="Proteomes" id="UP000184038">
    <property type="component" value="Unassembled WGS sequence"/>
</dbReference>
<dbReference type="GO" id="GO:0004252">
    <property type="term" value="F:serine-type endopeptidase activity"/>
    <property type="evidence" value="ECO:0007669"/>
    <property type="project" value="TreeGrafter"/>
</dbReference>
<evidence type="ECO:0000256" key="3">
    <source>
        <dbReference type="ARBA" id="ARBA00022801"/>
    </source>
</evidence>
<dbReference type="SUPFAM" id="SSF53474">
    <property type="entry name" value="alpha/beta-Hydrolases"/>
    <property type="match status" value="1"/>
</dbReference>
<keyword evidence="5" id="KW-0031">Aminopeptidase</keyword>
<comment type="similarity">
    <text evidence="1">Belongs to the peptidase S9C family.</text>
</comment>
<dbReference type="GO" id="GO:0006508">
    <property type="term" value="P:proteolysis"/>
    <property type="evidence" value="ECO:0007669"/>
    <property type="project" value="UniProtKB-KW"/>
</dbReference>
<dbReference type="EMBL" id="FRCP01000010">
    <property type="protein sequence ID" value="SHM46721.1"/>
    <property type="molecule type" value="Genomic_DNA"/>
</dbReference>
<gene>
    <name evidence="5" type="ORF">SAMN02746066_02078</name>
</gene>
<dbReference type="GO" id="GO:0004177">
    <property type="term" value="F:aminopeptidase activity"/>
    <property type="evidence" value="ECO:0007669"/>
    <property type="project" value="UniProtKB-KW"/>
</dbReference>
<dbReference type="PANTHER" id="PTHR42776">
    <property type="entry name" value="SERINE PEPTIDASE S9 FAMILY MEMBER"/>
    <property type="match status" value="1"/>
</dbReference>
<evidence type="ECO:0000313" key="5">
    <source>
        <dbReference type="EMBL" id="SHM46721.1"/>
    </source>
</evidence>
<proteinExistence type="inferred from homology"/>
<keyword evidence="2" id="KW-0645">Protease</keyword>
<dbReference type="STRING" id="1120996.SAMN02746066_02078"/>
<feature type="domain" description="Peptidase S9 prolyl oligopeptidase catalytic" evidence="4">
    <location>
        <begin position="452"/>
        <end position="662"/>
    </location>
</feature>
<dbReference type="PANTHER" id="PTHR42776:SF27">
    <property type="entry name" value="DIPEPTIDYL PEPTIDASE FAMILY MEMBER 6"/>
    <property type="match status" value="1"/>
</dbReference>
<dbReference type="RefSeq" id="WP_073287170.1">
    <property type="nucleotide sequence ID" value="NZ_FRCP01000010.1"/>
</dbReference>
<dbReference type="AlphaFoldDB" id="A0A1M7J159"/>
<dbReference type="Pfam" id="PF00326">
    <property type="entry name" value="Peptidase_S9"/>
    <property type="match status" value="1"/>
</dbReference>
<dbReference type="SUPFAM" id="SSF69304">
    <property type="entry name" value="Tricorn protease N-terminal domain"/>
    <property type="match status" value="2"/>
</dbReference>
<keyword evidence="3" id="KW-0378">Hydrolase</keyword>
<evidence type="ECO:0000256" key="1">
    <source>
        <dbReference type="ARBA" id="ARBA00010040"/>
    </source>
</evidence>
<dbReference type="InterPro" id="IPR001375">
    <property type="entry name" value="Peptidase_S9_cat"/>
</dbReference>
<evidence type="ECO:0000313" key="6">
    <source>
        <dbReference type="Proteomes" id="UP000184038"/>
    </source>
</evidence>
<keyword evidence="6" id="KW-1185">Reference proteome</keyword>
<evidence type="ECO:0000259" key="4">
    <source>
        <dbReference type="Pfam" id="PF00326"/>
    </source>
</evidence>
<dbReference type="FunFam" id="3.40.50.1820:FF:000028">
    <property type="entry name" value="S9 family peptidase"/>
    <property type="match status" value="1"/>
</dbReference>
<reference evidence="5 6" key="1">
    <citation type="submission" date="2016-11" db="EMBL/GenBank/DDBJ databases">
        <authorList>
            <person name="Jaros S."/>
            <person name="Januszkiewicz K."/>
            <person name="Wedrychowicz H."/>
        </authorList>
    </citation>
    <scope>NUCLEOTIDE SEQUENCE [LARGE SCALE GENOMIC DNA]</scope>
    <source>
        <strain evidence="5 6">DSM 15930</strain>
    </source>
</reference>
<name>A0A1M7J159_9FIRM</name>
<sequence length="662" mass="75773">MKQLQRNDFFKYRFLSGIASSPGEKATAITVSTCNPEDNCYNSNIWVKEQGGFLQLTALEKERSFIWKDDETILFPSVRSEADKKRVAAMEEFTPIYEINIHGGEAKKSFELPFSAQKLQLIKKDLYLVTGSIDCTYPDYYLLSKEDKEAVAKSREKEVDYEVLDELPFWFNGGGFINKTRTRLFLYNAETNRCKAITSPTLDVSQAIIDGNMIYYTGANYTKKREVYDCLYRYNIVTKETTPLYEGTEYSINHIEAFDDSIVLFASKGDRYGVNENTDFYLINKQTLEMTFLTENEESTHSSVGSDCRYGSSSSMKMYNNVLYFVTTRRNASHIYSLTKDGVVTPILTKEGSVDGFTIAGDTIICIGMYDNKLQECYTCNLSGEALTQVSTFNSDVLSDVYVATPEKITITSGDLDIDGWVLQPYGYDPSKTYPAILDIHGGPKTVYGEVFYHEMQYWANEGYFVFFCNPKGSDGRGRDFADIRGKYGTVDYQNIMDFTDAVLERYPQINPSRIGVTGGSYGGFMTNWIIGHTNRFACAASQRSISNWISFYGTSDIGYYFAEDQNASNIYETQEKLWWHSPLRYANQVTTPTLFVHSNEDYRCPMSEGMQMYTALMDRGIDARLCYFKGENHELSRSGKPLHRERRLKEITKWMDKYLKK</sequence>
<dbReference type="InterPro" id="IPR029058">
    <property type="entry name" value="AB_hydrolase_fold"/>
</dbReference>